<evidence type="ECO:0000313" key="13">
    <source>
        <dbReference type="EMBL" id="KIW69855.1"/>
    </source>
</evidence>
<evidence type="ECO:0000256" key="5">
    <source>
        <dbReference type="ARBA" id="ARBA00022723"/>
    </source>
</evidence>
<proteinExistence type="inferred from homology"/>
<evidence type="ECO:0000256" key="8">
    <source>
        <dbReference type="ARBA" id="ARBA00023002"/>
    </source>
</evidence>
<dbReference type="FunFam" id="3.40.50.720:FF:000158">
    <property type="entry name" value="Zinc-binding alcohol dehydrogenase"/>
    <property type="match status" value="1"/>
</dbReference>
<keyword evidence="6 11" id="KW-0862">Zinc</keyword>
<dbReference type="InterPro" id="IPR013149">
    <property type="entry name" value="ADH-like_C"/>
</dbReference>
<dbReference type="GO" id="GO:0008270">
    <property type="term" value="F:zinc ion binding"/>
    <property type="evidence" value="ECO:0007669"/>
    <property type="project" value="InterPro"/>
</dbReference>
<dbReference type="Proteomes" id="UP000054266">
    <property type="component" value="Unassembled WGS sequence"/>
</dbReference>
<dbReference type="InterPro" id="IPR013154">
    <property type="entry name" value="ADH-like_N"/>
</dbReference>
<evidence type="ECO:0000256" key="7">
    <source>
        <dbReference type="ARBA" id="ARBA00022857"/>
    </source>
</evidence>
<dbReference type="InterPro" id="IPR036291">
    <property type="entry name" value="NAD(P)-bd_dom_sf"/>
</dbReference>
<comment type="similarity">
    <text evidence="2 11">Belongs to the zinc-containing alcohol dehydrogenase family.</text>
</comment>
<evidence type="ECO:0000256" key="11">
    <source>
        <dbReference type="RuleBase" id="RU361277"/>
    </source>
</evidence>
<dbReference type="InterPro" id="IPR011032">
    <property type="entry name" value="GroES-like_sf"/>
</dbReference>
<dbReference type="InterPro" id="IPR047109">
    <property type="entry name" value="CAD-like"/>
</dbReference>
<keyword evidence="7" id="KW-0521">NADP</keyword>
<keyword evidence="5 11" id="KW-0479">Metal-binding</keyword>
<dbReference type="InterPro" id="IPR020843">
    <property type="entry name" value="ER"/>
</dbReference>
<organism evidence="13 14">
    <name type="scientific">Phialophora macrospora</name>
    <dbReference type="NCBI Taxonomy" id="1851006"/>
    <lineage>
        <taxon>Eukaryota</taxon>
        <taxon>Fungi</taxon>
        <taxon>Dikarya</taxon>
        <taxon>Ascomycota</taxon>
        <taxon>Pezizomycotina</taxon>
        <taxon>Eurotiomycetes</taxon>
        <taxon>Chaetothyriomycetidae</taxon>
        <taxon>Chaetothyriales</taxon>
        <taxon>Herpotrichiellaceae</taxon>
        <taxon>Phialophora</taxon>
    </lineage>
</organism>
<dbReference type="EMBL" id="KN846957">
    <property type="protein sequence ID" value="KIW69855.1"/>
    <property type="molecule type" value="Genomic_DNA"/>
</dbReference>
<keyword evidence="14" id="KW-1185">Reference proteome</keyword>
<dbReference type="SMART" id="SM00829">
    <property type="entry name" value="PKS_ER"/>
    <property type="match status" value="1"/>
</dbReference>
<evidence type="ECO:0000259" key="12">
    <source>
        <dbReference type="SMART" id="SM00829"/>
    </source>
</evidence>
<dbReference type="Gene3D" id="3.90.180.10">
    <property type="entry name" value="Medium-chain alcohol dehydrogenases, catalytic domain"/>
    <property type="match status" value="1"/>
</dbReference>
<sequence>MASNYSFQGWMGLDKNSVKGNMVWQSYTPKPFEETDVDIKITHCGICGSDLHTLRSGWSAALYPVCVGHEIVGTAVRVGSKVENGIKVGDRVGVGAQSGSCLRPDCEECSHDLESYCQVKQTGTYNSKWPDGSKSYGGYGDYWRGHSHFVFKIPDAIPSDVAAPMLCGGITAFSPLTQYGAGPGKRVGIVGLGGLGHFGVMGAKALNVDKLVVISRKSSKKADALKMGADDFIATDEDKDWHRKHRQSLDLIVSTVSSPKMPLTRYLQLLRVGGTFVQIGAPEDNIPSFNAFSLLSKKIKITGSSIGSPKEIREMLDLFAKKKVWTWNNNYPMKEANRAIVDMEEGKARYRIVLVNEKHLNESRL</sequence>
<dbReference type="PANTHER" id="PTHR42683">
    <property type="entry name" value="ALDEHYDE REDUCTASE"/>
    <property type="match status" value="1"/>
</dbReference>
<evidence type="ECO:0000256" key="3">
    <source>
        <dbReference type="ARBA" id="ARBA00011738"/>
    </source>
</evidence>
<evidence type="ECO:0000256" key="4">
    <source>
        <dbReference type="ARBA" id="ARBA00022553"/>
    </source>
</evidence>
<dbReference type="PROSITE" id="PS00059">
    <property type="entry name" value="ADH_ZINC"/>
    <property type="match status" value="1"/>
</dbReference>
<dbReference type="SUPFAM" id="SSF50129">
    <property type="entry name" value="GroES-like"/>
    <property type="match status" value="1"/>
</dbReference>
<dbReference type="CDD" id="cd05283">
    <property type="entry name" value="CAD1"/>
    <property type="match status" value="1"/>
</dbReference>
<comment type="catalytic activity">
    <reaction evidence="10">
        <text>a primary alcohol + NADP(+) = an aldehyde + NADPH + H(+)</text>
        <dbReference type="Rhea" id="RHEA:15937"/>
        <dbReference type="ChEBI" id="CHEBI:15378"/>
        <dbReference type="ChEBI" id="CHEBI:15734"/>
        <dbReference type="ChEBI" id="CHEBI:17478"/>
        <dbReference type="ChEBI" id="CHEBI:57783"/>
        <dbReference type="ChEBI" id="CHEBI:58349"/>
        <dbReference type="EC" id="1.1.1.2"/>
    </reaction>
    <physiologicalReaction direction="left-to-right" evidence="10">
        <dbReference type="Rhea" id="RHEA:15938"/>
    </physiologicalReaction>
    <physiologicalReaction direction="right-to-left" evidence="10">
        <dbReference type="Rhea" id="RHEA:15939"/>
    </physiologicalReaction>
</comment>
<dbReference type="Gene3D" id="3.40.50.720">
    <property type="entry name" value="NAD(P)-binding Rossmann-like Domain"/>
    <property type="match status" value="1"/>
</dbReference>
<evidence type="ECO:0000256" key="1">
    <source>
        <dbReference type="ARBA" id="ARBA00001947"/>
    </source>
</evidence>
<feature type="domain" description="Enoyl reductase (ER)" evidence="12">
    <location>
        <begin position="20"/>
        <end position="354"/>
    </location>
</feature>
<reference evidence="13 14" key="1">
    <citation type="submission" date="2015-01" db="EMBL/GenBank/DDBJ databases">
        <title>The Genome Sequence of Capronia semiimmersa CBS27337.</title>
        <authorList>
            <consortium name="The Broad Institute Genomics Platform"/>
            <person name="Cuomo C."/>
            <person name="de Hoog S."/>
            <person name="Gorbushina A."/>
            <person name="Stielow B."/>
            <person name="Teixiera M."/>
            <person name="Abouelleil A."/>
            <person name="Chapman S.B."/>
            <person name="Priest M."/>
            <person name="Young S.K."/>
            <person name="Wortman J."/>
            <person name="Nusbaum C."/>
            <person name="Birren B."/>
        </authorList>
    </citation>
    <scope>NUCLEOTIDE SEQUENCE [LARGE SCALE GENOMIC DNA]</scope>
    <source>
        <strain evidence="13 14">CBS 27337</strain>
    </source>
</reference>
<dbReference type="InterPro" id="IPR002328">
    <property type="entry name" value="ADH_Zn_CS"/>
</dbReference>
<dbReference type="AlphaFoldDB" id="A0A0D2FTK7"/>
<comment type="subunit">
    <text evidence="3">Homodimer.</text>
</comment>
<evidence type="ECO:0000256" key="9">
    <source>
        <dbReference type="ARBA" id="ARBA00024074"/>
    </source>
</evidence>
<dbReference type="GO" id="GO:0006066">
    <property type="term" value="P:alcohol metabolic process"/>
    <property type="evidence" value="ECO:0007669"/>
    <property type="project" value="UniProtKB-ARBA"/>
</dbReference>
<dbReference type="EC" id="1.1.1.2" evidence="9"/>
<dbReference type="HOGENOM" id="CLU_026673_20_2_1"/>
<evidence type="ECO:0000256" key="10">
    <source>
        <dbReference type="ARBA" id="ARBA00050997"/>
    </source>
</evidence>
<gene>
    <name evidence="13" type="ORF">PV04_02178</name>
</gene>
<dbReference type="GO" id="GO:0008106">
    <property type="term" value="F:alcohol dehydrogenase (NADP+) activity"/>
    <property type="evidence" value="ECO:0007669"/>
    <property type="project" value="UniProtKB-EC"/>
</dbReference>
<accession>A0A0D2FTK7</accession>
<dbReference type="STRING" id="5601.A0A0D2FTK7"/>
<dbReference type="SUPFAM" id="SSF51735">
    <property type="entry name" value="NAD(P)-binding Rossmann-fold domains"/>
    <property type="match status" value="1"/>
</dbReference>
<name>A0A0D2FTK7_9EURO</name>
<keyword evidence="4" id="KW-0597">Phosphoprotein</keyword>
<evidence type="ECO:0000313" key="14">
    <source>
        <dbReference type="Proteomes" id="UP000054266"/>
    </source>
</evidence>
<comment type="cofactor">
    <cofactor evidence="1 11">
        <name>Zn(2+)</name>
        <dbReference type="ChEBI" id="CHEBI:29105"/>
    </cofactor>
</comment>
<evidence type="ECO:0000256" key="2">
    <source>
        <dbReference type="ARBA" id="ARBA00008072"/>
    </source>
</evidence>
<keyword evidence="8" id="KW-0560">Oxidoreductase</keyword>
<dbReference type="Pfam" id="PF00107">
    <property type="entry name" value="ADH_zinc_N"/>
    <property type="match status" value="1"/>
</dbReference>
<evidence type="ECO:0000256" key="6">
    <source>
        <dbReference type="ARBA" id="ARBA00022833"/>
    </source>
</evidence>
<protein>
    <recommendedName>
        <fullName evidence="9">alcohol dehydrogenase (NADP(+))</fullName>
        <ecNumber evidence="9">1.1.1.2</ecNumber>
    </recommendedName>
</protein>
<dbReference type="Pfam" id="PF08240">
    <property type="entry name" value="ADH_N"/>
    <property type="match status" value="1"/>
</dbReference>